<organism evidence="2 3">
    <name type="scientific">Macrosiphum euphorbiae</name>
    <name type="common">potato aphid</name>
    <dbReference type="NCBI Taxonomy" id="13131"/>
    <lineage>
        <taxon>Eukaryota</taxon>
        <taxon>Metazoa</taxon>
        <taxon>Ecdysozoa</taxon>
        <taxon>Arthropoda</taxon>
        <taxon>Hexapoda</taxon>
        <taxon>Insecta</taxon>
        <taxon>Pterygota</taxon>
        <taxon>Neoptera</taxon>
        <taxon>Paraneoptera</taxon>
        <taxon>Hemiptera</taxon>
        <taxon>Sternorrhyncha</taxon>
        <taxon>Aphidomorpha</taxon>
        <taxon>Aphidoidea</taxon>
        <taxon>Aphididae</taxon>
        <taxon>Macrosiphini</taxon>
        <taxon>Macrosiphum</taxon>
    </lineage>
</organism>
<accession>A0AAV0WME5</accession>
<proteinExistence type="predicted"/>
<gene>
    <name evidence="2" type="ORF">MEUPH1_LOCUS12766</name>
</gene>
<keyword evidence="1" id="KW-0812">Transmembrane</keyword>
<evidence type="ECO:0000313" key="3">
    <source>
        <dbReference type="Proteomes" id="UP001160148"/>
    </source>
</evidence>
<dbReference type="Proteomes" id="UP001160148">
    <property type="component" value="Unassembled WGS sequence"/>
</dbReference>
<evidence type="ECO:0000313" key="2">
    <source>
        <dbReference type="EMBL" id="CAI6357104.1"/>
    </source>
</evidence>
<name>A0AAV0WME5_9HEMI</name>
<keyword evidence="3" id="KW-1185">Reference proteome</keyword>
<evidence type="ECO:0000256" key="1">
    <source>
        <dbReference type="SAM" id="Phobius"/>
    </source>
</evidence>
<sequence>MPVTKNHSKDDLLETGKPKSLTINVNRCRSTSTYREDDSVAANLEMCECSSVPLRIEENVLFRSMAVNRGMIQVSVIVLGTVIFFQVTTN</sequence>
<reference evidence="2 3" key="1">
    <citation type="submission" date="2023-01" db="EMBL/GenBank/DDBJ databases">
        <authorList>
            <person name="Whitehead M."/>
        </authorList>
    </citation>
    <scope>NUCLEOTIDE SEQUENCE [LARGE SCALE GENOMIC DNA]</scope>
</reference>
<keyword evidence="1" id="KW-0472">Membrane</keyword>
<comment type="caution">
    <text evidence="2">The sequence shown here is derived from an EMBL/GenBank/DDBJ whole genome shotgun (WGS) entry which is preliminary data.</text>
</comment>
<dbReference type="EMBL" id="CARXXK010000002">
    <property type="protein sequence ID" value="CAI6357104.1"/>
    <property type="molecule type" value="Genomic_DNA"/>
</dbReference>
<dbReference type="AlphaFoldDB" id="A0AAV0WME5"/>
<feature type="transmembrane region" description="Helical" evidence="1">
    <location>
        <begin position="70"/>
        <end position="87"/>
    </location>
</feature>
<keyword evidence="1" id="KW-1133">Transmembrane helix</keyword>
<protein>
    <submittedName>
        <fullName evidence="2">Uncharacterized protein</fullName>
    </submittedName>
</protein>